<dbReference type="Pfam" id="PF04199">
    <property type="entry name" value="Cyclase"/>
    <property type="match status" value="1"/>
</dbReference>
<dbReference type="InterPro" id="IPR037175">
    <property type="entry name" value="KFase_sf"/>
</dbReference>
<comment type="caution">
    <text evidence="1">The sequence shown here is derived from an EMBL/GenBank/DDBJ whole genome shotgun (WGS) entry which is preliminary data.</text>
</comment>
<reference evidence="1 2" key="1">
    <citation type="journal article" date="2024" name="Int. J. Mol. Sci.">
        <title>Exploration of Alicyclobacillus spp. Genome in Search of Antibiotic Resistance.</title>
        <authorList>
            <person name="Bucka-Kolendo J."/>
            <person name="Kiousi D.E."/>
            <person name="Dekowska A."/>
            <person name="Mikolajczuk-Szczyrba A."/>
            <person name="Karadedos D.M."/>
            <person name="Michael P."/>
            <person name="Galanis A."/>
            <person name="Sokolowska B."/>
        </authorList>
    </citation>
    <scope>NUCLEOTIDE SEQUENCE [LARGE SCALE GENOMIC DNA]</scope>
    <source>
        <strain evidence="1 2">KKP 3000</strain>
    </source>
</reference>
<keyword evidence="1" id="KW-0378">Hydrolase</keyword>
<evidence type="ECO:0000313" key="1">
    <source>
        <dbReference type="EMBL" id="MFB5192377.1"/>
    </source>
</evidence>
<dbReference type="PANTHER" id="PTHR31118:SF12">
    <property type="entry name" value="CYCLASE-LIKE PROTEIN 2"/>
    <property type="match status" value="1"/>
</dbReference>
<name>A0ABV5AL34_9BACL</name>
<dbReference type="GO" id="GO:0016787">
    <property type="term" value="F:hydrolase activity"/>
    <property type="evidence" value="ECO:0007669"/>
    <property type="project" value="UniProtKB-KW"/>
</dbReference>
<dbReference type="RefSeq" id="WP_275473356.1">
    <property type="nucleotide sequence ID" value="NZ_CP162940.1"/>
</dbReference>
<dbReference type="PANTHER" id="PTHR31118">
    <property type="entry name" value="CYCLASE-LIKE PROTEIN 2"/>
    <property type="match status" value="1"/>
</dbReference>
<dbReference type="Proteomes" id="UP001579974">
    <property type="component" value="Unassembled WGS sequence"/>
</dbReference>
<proteinExistence type="predicted"/>
<dbReference type="EC" id="3.5.-.-" evidence="1"/>
<organism evidence="1 2">
    <name type="scientific">Alicyclobacillus fastidiosus</name>
    <dbReference type="NCBI Taxonomy" id="392011"/>
    <lineage>
        <taxon>Bacteria</taxon>
        <taxon>Bacillati</taxon>
        <taxon>Bacillota</taxon>
        <taxon>Bacilli</taxon>
        <taxon>Bacillales</taxon>
        <taxon>Alicyclobacillaceae</taxon>
        <taxon>Alicyclobacillus</taxon>
    </lineage>
</organism>
<keyword evidence="2" id="KW-1185">Reference proteome</keyword>
<dbReference type="InterPro" id="IPR007325">
    <property type="entry name" value="KFase/CYL"/>
</dbReference>
<gene>
    <name evidence="1" type="ORF">KKP3000_001576</name>
</gene>
<dbReference type="Gene3D" id="3.50.30.50">
    <property type="entry name" value="Putative cyclase"/>
    <property type="match status" value="1"/>
</dbReference>
<dbReference type="SUPFAM" id="SSF102198">
    <property type="entry name" value="Putative cyclase"/>
    <property type="match status" value="1"/>
</dbReference>
<evidence type="ECO:0000313" key="2">
    <source>
        <dbReference type="Proteomes" id="UP001579974"/>
    </source>
</evidence>
<protein>
    <submittedName>
        <fullName evidence="1">Cyclase family protein</fullName>
        <ecNumber evidence="1">3.5.-.-</ecNumber>
    </submittedName>
</protein>
<accession>A0ABV5AL34</accession>
<dbReference type="EMBL" id="JBDXSU010000021">
    <property type="protein sequence ID" value="MFB5192377.1"/>
    <property type="molecule type" value="Genomic_DNA"/>
</dbReference>
<sequence length="264" mass="29189">MLPGYRVIDLTVTISRKLPAVWPTHMPFDAKMWNYYVPLVERQGYVPSEAPYQTRYSILGDHVGTHFDAPTHFIPPPDSGLPHANEWGLQTADKVPLDDLIGSGVVIDLTSLAKHGTLGESPWITIEHINEWETKNGKIKPGSIVLFYTGWDKYYVEGVEGLAYTSNPLKKSVIGWPAPHFSTIRYLCQRGIKCLGTDAPSIGAVQDMTSGHVEGLGRGMRYIEELTGLEKLPPRGFIFMFLPVKIENSSGGTGRAIALLPESN</sequence>